<dbReference type="RefSeq" id="WP_196263940.1">
    <property type="nucleotide sequence ID" value="NZ_JADQDN010000004.1"/>
</dbReference>
<dbReference type="Proteomes" id="UP000611708">
    <property type="component" value="Unassembled WGS sequence"/>
</dbReference>
<feature type="region of interest" description="Disordered" evidence="1">
    <location>
        <begin position="129"/>
        <end position="159"/>
    </location>
</feature>
<dbReference type="CDD" id="cd00093">
    <property type="entry name" value="HTH_XRE"/>
    <property type="match status" value="1"/>
</dbReference>
<dbReference type="Pfam" id="PF13560">
    <property type="entry name" value="HTH_31"/>
    <property type="match status" value="1"/>
</dbReference>
<dbReference type="SUPFAM" id="SSF47413">
    <property type="entry name" value="lambda repressor-like DNA-binding domains"/>
    <property type="match status" value="1"/>
</dbReference>
<evidence type="ECO:0000256" key="1">
    <source>
        <dbReference type="SAM" id="MobiDB-lite"/>
    </source>
</evidence>
<evidence type="ECO:0000313" key="4">
    <source>
        <dbReference type="Proteomes" id="UP000611708"/>
    </source>
</evidence>
<dbReference type="Gene3D" id="1.10.260.40">
    <property type="entry name" value="lambda repressor-like DNA-binding domains"/>
    <property type="match status" value="1"/>
</dbReference>
<dbReference type="InterPro" id="IPR001387">
    <property type="entry name" value="Cro/C1-type_HTH"/>
</dbReference>
<keyword evidence="4" id="KW-1185">Reference proteome</keyword>
<name>A0ABS0HSZ6_9HYPH</name>
<reference evidence="3 4" key="1">
    <citation type="submission" date="2020-11" db="EMBL/GenBank/DDBJ databases">
        <authorList>
            <person name="Kim M.K."/>
        </authorList>
    </citation>
    <scope>NUCLEOTIDE SEQUENCE [LARGE SCALE GENOMIC DNA]</scope>
    <source>
        <strain evidence="3 4">BT290</strain>
    </source>
</reference>
<dbReference type="EMBL" id="JADQDN010000004">
    <property type="protein sequence ID" value="MBF9196597.1"/>
    <property type="molecule type" value="Genomic_DNA"/>
</dbReference>
<evidence type="ECO:0000259" key="2">
    <source>
        <dbReference type="PROSITE" id="PS50943"/>
    </source>
</evidence>
<proteinExistence type="predicted"/>
<dbReference type="InterPro" id="IPR010982">
    <property type="entry name" value="Lambda_DNA-bd_dom_sf"/>
</dbReference>
<feature type="domain" description="HTH cro/C1-type" evidence="2">
    <location>
        <begin position="8"/>
        <end position="66"/>
    </location>
</feature>
<protein>
    <submittedName>
        <fullName evidence="3">Helix-turn-helix transcriptional regulator</fullName>
    </submittedName>
</protein>
<accession>A0ABS0HSZ6</accession>
<comment type="caution">
    <text evidence="3">The sequence shown here is derived from an EMBL/GenBank/DDBJ whole genome shotgun (WGS) entry which is preliminary data.</text>
</comment>
<organism evidence="3 4">
    <name type="scientific">Microvirga terrestris</name>
    <dbReference type="NCBI Taxonomy" id="2791024"/>
    <lineage>
        <taxon>Bacteria</taxon>
        <taxon>Pseudomonadati</taxon>
        <taxon>Pseudomonadota</taxon>
        <taxon>Alphaproteobacteria</taxon>
        <taxon>Hyphomicrobiales</taxon>
        <taxon>Methylobacteriaceae</taxon>
        <taxon>Microvirga</taxon>
    </lineage>
</organism>
<dbReference type="PROSITE" id="PS50943">
    <property type="entry name" value="HTH_CROC1"/>
    <property type="match status" value="1"/>
</dbReference>
<dbReference type="SMART" id="SM00530">
    <property type="entry name" value="HTH_XRE"/>
    <property type="match status" value="1"/>
</dbReference>
<evidence type="ECO:0000313" key="3">
    <source>
        <dbReference type="EMBL" id="MBF9196597.1"/>
    </source>
</evidence>
<gene>
    <name evidence="3" type="ORF">I2H36_11140</name>
</gene>
<sequence length="159" mass="17769">MTPFGERVRQLRQERGRMLKDMAAHLGVSSAYLSALERGERGKPTWTLIQGVLQYFHIIWDEADELTRLADLSDPRVKIDTANTDPKATLLANRLAREIRGLTPEELDGMIALLDAAQERRTITVHKVSSPAHEVREGDPLTRATADGFPSSPLRSGRE</sequence>